<dbReference type="GO" id="GO:0016042">
    <property type="term" value="P:lipid catabolic process"/>
    <property type="evidence" value="ECO:0007669"/>
    <property type="project" value="UniProtKB-KW"/>
</dbReference>
<proteinExistence type="predicted"/>
<dbReference type="GO" id="GO:0051209">
    <property type="term" value="P:release of sequestered calcium ion into cytosol"/>
    <property type="evidence" value="ECO:0007669"/>
    <property type="project" value="TreeGrafter"/>
</dbReference>
<comment type="caution">
    <text evidence="10">The sequence shown here is derived from an EMBL/GenBank/DDBJ whole genome shotgun (WGS) entry which is preliminary data.</text>
</comment>
<dbReference type="PRINTS" id="PR00390">
    <property type="entry name" value="PHPHLIPASEC"/>
</dbReference>
<evidence type="ECO:0000256" key="5">
    <source>
        <dbReference type="ARBA" id="ARBA00023224"/>
    </source>
</evidence>
<dbReference type="GO" id="GO:0048015">
    <property type="term" value="P:phosphatidylinositol-mediated signaling"/>
    <property type="evidence" value="ECO:0007669"/>
    <property type="project" value="TreeGrafter"/>
</dbReference>
<feature type="region of interest" description="Disordered" evidence="8">
    <location>
        <begin position="544"/>
        <end position="571"/>
    </location>
</feature>
<dbReference type="InterPro" id="IPR000008">
    <property type="entry name" value="C2_dom"/>
</dbReference>
<evidence type="ECO:0000256" key="7">
    <source>
        <dbReference type="RuleBase" id="RU361133"/>
    </source>
</evidence>
<feature type="compositionally biased region" description="Basic and acidic residues" evidence="8">
    <location>
        <begin position="175"/>
        <end position="184"/>
    </location>
</feature>
<feature type="region of interest" description="Disordered" evidence="8">
    <location>
        <begin position="333"/>
        <end position="369"/>
    </location>
</feature>
<dbReference type="Gene3D" id="3.20.20.190">
    <property type="entry name" value="Phosphatidylinositol (PI) phosphodiesterase"/>
    <property type="match status" value="2"/>
</dbReference>
<dbReference type="InterPro" id="IPR017946">
    <property type="entry name" value="PLC-like_Pdiesterase_TIM-brl"/>
</dbReference>
<dbReference type="PROSITE" id="PS50007">
    <property type="entry name" value="PIPLC_X_DOMAIN"/>
    <property type="match status" value="1"/>
</dbReference>
<dbReference type="SUPFAM" id="SSF49562">
    <property type="entry name" value="C2 domain (Calcium/lipid-binding domain, CaLB)"/>
    <property type="match status" value="1"/>
</dbReference>
<evidence type="ECO:0000313" key="10">
    <source>
        <dbReference type="EMBL" id="OKP11461.1"/>
    </source>
</evidence>
<gene>
    <name evidence="10" type="ORF">PENSUB_2947</name>
</gene>
<evidence type="ECO:0000313" key="11">
    <source>
        <dbReference type="Proteomes" id="UP000186955"/>
    </source>
</evidence>
<dbReference type="InterPro" id="IPR001192">
    <property type="entry name" value="PI-PLC_fam"/>
</dbReference>
<feature type="compositionally biased region" description="Low complexity" evidence="8">
    <location>
        <begin position="218"/>
        <end position="231"/>
    </location>
</feature>
<accession>A0A1Q5UG61</accession>
<dbReference type="InterPro" id="IPR001711">
    <property type="entry name" value="PLipase_C_Pinositol-sp_Y"/>
</dbReference>
<dbReference type="SMART" id="SM00148">
    <property type="entry name" value="PLCXc"/>
    <property type="match status" value="1"/>
</dbReference>
<evidence type="ECO:0000256" key="2">
    <source>
        <dbReference type="ARBA" id="ARBA00022801"/>
    </source>
</evidence>
<keyword evidence="2 7" id="KW-0378">Hydrolase</keyword>
<dbReference type="EC" id="3.1.4.11" evidence="7"/>
<sequence>MKKVDSLVERARDLTLQQLKEHHVGQFHETVDSHIQKIYKAITASEASKNEFLKSVDNETGPNGQPVAASLASVDAFQAYMKDAASCAQAPLKELDVSAPISDYYVSSSHNTYLTGNQLYSDAAASAYTSVLLRGCRSVEIDVWDGEPKDPDSSDSETSSGSSSDSENDGSSGTKTKEKTRSRSEAIQQKSKGLSRSVSTRLNDALRRKSPTKPEPTPAKTAAPAKATAPEAKAVRSEALVEPRVLHGHTLTKGTSFREICYAIRDSAFVTSDLPVIVSFEVHCCLEQQQIMVDIMRDAWKGLLVEVSPDLAADKLPKLADLRRKILIKTKSMPLTKTDGKPETPEATTPEESAPQPTGPQPVGAQQQNPAKPIKVLEALAKMAIYTRAFHFNHFDQPEAKLPGHVFSLSERACRDAHMNHRERLFEHNRSSFMRIYPFAFRVNSSNLDPAFCWRRGAQLVALNWQNLDKGMMLNHGMFTGTSGWVLKPDGYRSSEPKTDLIHRRTLNLVLEVFAAQDLSLPPGEHKEKGFKPYVNCQLHVEEPDGPVAAGRDDASSDSEKSSFRRCTKSSSGVNPEFRGQKLVFPTVTGVVEELSFVRFKIKDDEIGRDSLAAWACIRLDRLREGYRFVHLYDCTGEKNGGLLLVRVTKQAS</sequence>
<evidence type="ECO:0000256" key="8">
    <source>
        <dbReference type="SAM" id="MobiDB-lite"/>
    </source>
</evidence>
<evidence type="ECO:0000256" key="1">
    <source>
        <dbReference type="ARBA" id="ARBA00001195"/>
    </source>
</evidence>
<feature type="compositionally biased region" description="Low complexity" evidence="8">
    <location>
        <begin position="156"/>
        <end position="173"/>
    </location>
</feature>
<keyword evidence="11" id="KW-1185">Reference proteome</keyword>
<comment type="catalytic activity">
    <reaction evidence="1 7">
        <text>a 1,2-diacyl-sn-glycero-3-phospho-(1D-myo-inositol-4,5-bisphosphate) + H2O = 1D-myo-inositol 1,4,5-trisphosphate + a 1,2-diacyl-sn-glycerol + H(+)</text>
        <dbReference type="Rhea" id="RHEA:33179"/>
        <dbReference type="ChEBI" id="CHEBI:15377"/>
        <dbReference type="ChEBI" id="CHEBI:15378"/>
        <dbReference type="ChEBI" id="CHEBI:17815"/>
        <dbReference type="ChEBI" id="CHEBI:58456"/>
        <dbReference type="ChEBI" id="CHEBI:203600"/>
        <dbReference type="EC" id="3.1.4.11"/>
    </reaction>
</comment>
<evidence type="ECO:0000256" key="4">
    <source>
        <dbReference type="ARBA" id="ARBA00023098"/>
    </source>
</evidence>
<dbReference type="Pfam" id="PF00388">
    <property type="entry name" value="PI-PLC-X"/>
    <property type="match status" value="1"/>
</dbReference>
<dbReference type="CDD" id="cd00275">
    <property type="entry name" value="C2_PLC_like"/>
    <property type="match status" value="1"/>
</dbReference>
<dbReference type="SMART" id="SM00239">
    <property type="entry name" value="C2"/>
    <property type="match status" value="1"/>
</dbReference>
<evidence type="ECO:0000256" key="6">
    <source>
        <dbReference type="ARBA" id="ARBA00059664"/>
    </source>
</evidence>
<dbReference type="AlphaFoldDB" id="A0A1Q5UG61"/>
<dbReference type="FunFam" id="3.20.20.190:FF:000039">
    <property type="entry name" value="Phosphoinositide phospholipase C"/>
    <property type="match status" value="1"/>
</dbReference>
<keyword evidence="4 7" id="KW-0443">Lipid metabolism</keyword>
<name>A0A1Q5UG61_9EURO</name>
<dbReference type="PROSITE" id="PS50008">
    <property type="entry name" value="PIPLC_Y_DOMAIN"/>
    <property type="match status" value="1"/>
</dbReference>
<reference evidence="10 11" key="1">
    <citation type="submission" date="2016-10" db="EMBL/GenBank/DDBJ databases">
        <title>Genome sequence of the ascomycete fungus Penicillium subrubescens.</title>
        <authorList>
            <person name="De Vries R.P."/>
            <person name="Peng M."/>
            <person name="Dilokpimol A."/>
            <person name="Hilden K."/>
            <person name="Makela M.R."/>
            <person name="Grigoriev I."/>
            <person name="Riley R."/>
            <person name="Granchi Z."/>
        </authorList>
    </citation>
    <scope>NUCLEOTIDE SEQUENCE [LARGE SCALE GENOMIC DNA]</scope>
    <source>
        <strain evidence="10 11">CBS 132785</strain>
    </source>
</reference>
<dbReference type="Proteomes" id="UP000186955">
    <property type="component" value="Unassembled WGS sequence"/>
</dbReference>
<keyword evidence="3 7" id="KW-0442">Lipid degradation</keyword>
<dbReference type="InterPro" id="IPR000909">
    <property type="entry name" value="PLipase_C_PInositol-sp_X_dom"/>
</dbReference>
<dbReference type="Gene3D" id="2.60.40.150">
    <property type="entry name" value="C2 domain"/>
    <property type="match status" value="1"/>
</dbReference>
<dbReference type="PANTHER" id="PTHR10336:SF82">
    <property type="entry name" value="PHOSPHOINOSITIDE PHOSPHOLIPASE C"/>
    <property type="match status" value="1"/>
</dbReference>
<dbReference type="GO" id="GO:0004435">
    <property type="term" value="F:phosphatidylinositol-4,5-bisphosphate phospholipase C activity"/>
    <property type="evidence" value="ECO:0007669"/>
    <property type="project" value="UniProtKB-EC"/>
</dbReference>
<dbReference type="SMART" id="SM00149">
    <property type="entry name" value="PLCYc"/>
    <property type="match status" value="1"/>
</dbReference>
<dbReference type="InterPro" id="IPR035892">
    <property type="entry name" value="C2_domain_sf"/>
</dbReference>
<dbReference type="STRING" id="1316194.A0A1Q5UG61"/>
<dbReference type="EMBL" id="MNBE01000277">
    <property type="protein sequence ID" value="OKP11461.1"/>
    <property type="molecule type" value="Genomic_DNA"/>
</dbReference>
<feature type="region of interest" description="Disordered" evidence="8">
    <location>
        <begin position="143"/>
        <end position="231"/>
    </location>
</feature>
<feature type="compositionally biased region" description="Basic and acidic residues" evidence="8">
    <location>
        <begin position="551"/>
        <end position="563"/>
    </location>
</feature>
<dbReference type="PANTHER" id="PTHR10336">
    <property type="entry name" value="PHOSPHOINOSITIDE-SPECIFIC PHOSPHOLIPASE C FAMILY PROTEIN"/>
    <property type="match status" value="1"/>
</dbReference>
<dbReference type="CDD" id="cd08598">
    <property type="entry name" value="PI-PLC1c_yeast"/>
    <property type="match status" value="1"/>
</dbReference>
<feature type="compositionally biased region" description="Polar residues" evidence="8">
    <location>
        <begin position="185"/>
        <end position="202"/>
    </location>
</feature>
<feature type="compositionally biased region" description="Low complexity" evidence="8">
    <location>
        <begin position="345"/>
        <end position="356"/>
    </location>
</feature>
<keyword evidence="5" id="KW-0807">Transducer</keyword>
<evidence type="ECO:0000259" key="9">
    <source>
        <dbReference type="PROSITE" id="PS50008"/>
    </source>
</evidence>
<comment type="function">
    <text evidence="6">The production of the second messenger molecules diacylglycerol (DAG) and inositol 1,4,5-trisphosphate (IP3) is mediated by activated phosphatidylinositol-specific phospholipase C enzymes.</text>
</comment>
<evidence type="ECO:0000256" key="3">
    <source>
        <dbReference type="ARBA" id="ARBA00022963"/>
    </source>
</evidence>
<dbReference type="Pfam" id="PF00387">
    <property type="entry name" value="PI-PLC-Y"/>
    <property type="match status" value="1"/>
</dbReference>
<dbReference type="SUPFAM" id="SSF51695">
    <property type="entry name" value="PLC-like phosphodiesterases"/>
    <property type="match status" value="1"/>
</dbReference>
<protein>
    <recommendedName>
        <fullName evidence="7">Phosphoinositide phospholipase C</fullName>
        <ecNumber evidence="7">3.1.4.11</ecNumber>
    </recommendedName>
</protein>
<organism evidence="10 11">
    <name type="scientific">Penicillium subrubescens</name>
    <dbReference type="NCBI Taxonomy" id="1316194"/>
    <lineage>
        <taxon>Eukaryota</taxon>
        <taxon>Fungi</taxon>
        <taxon>Dikarya</taxon>
        <taxon>Ascomycota</taxon>
        <taxon>Pezizomycotina</taxon>
        <taxon>Eurotiomycetes</taxon>
        <taxon>Eurotiomycetidae</taxon>
        <taxon>Eurotiales</taxon>
        <taxon>Aspergillaceae</taxon>
        <taxon>Penicillium</taxon>
    </lineage>
</organism>
<feature type="domain" description="PI-PLC Y-box" evidence="9">
    <location>
        <begin position="380"/>
        <end position="493"/>
    </location>
</feature>
<dbReference type="OrthoDB" id="269822at2759"/>